<evidence type="ECO:0000256" key="7">
    <source>
        <dbReference type="SAM" id="Coils"/>
    </source>
</evidence>
<evidence type="ECO:0000313" key="9">
    <source>
        <dbReference type="EMBL" id="QDZ19126.1"/>
    </source>
</evidence>
<comment type="similarity">
    <text evidence="2">Belongs to the SPF27 family.</text>
</comment>
<dbReference type="InterPro" id="IPR008409">
    <property type="entry name" value="SPF27"/>
</dbReference>
<dbReference type="PANTHER" id="PTHR13296">
    <property type="entry name" value="BCAS2 PROTEIN"/>
    <property type="match status" value="1"/>
</dbReference>
<evidence type="ECO:0000256" key="4">
    <source>
        <dbReference type="ARBA" id="ARBA00022728"/>
    </source>
</evidence>
<gene>
    <name evidence="9" type="ORF">A3770_02p16440</name>
</gene>
<sequence>MDGREEEVLIDSLPYADVLSPEYRRQAEALIEEEARRVPKPQQASPCGPPPTPSRSLDLSRYDLGEPSGKKAEPWLGAVNNASSQLEHQSVRVENLELMLKSGALVWRAANKQLEGLCSSVERETAELEEQVETLNRERKLLQQQQQQQLGRLEGEYYHSVYKNFEIEALNAAAAAGGGSRS</sequence>
<feature type="coiled-coil region" evidence="7">
    <location>
        <begin position="111"/>
        <end position="152"/>
    </location>
</feature>
<evidence type="ECO:0000256" key="8">
    <source>
        <dbReference type="SAM" id="MobiDB-lite"/>
    </source>
</evidence>
<dbReference type="GO" id="GO:0008380">
    <property type="term" value="P:RNA splicing"/>
    <property type="evidence" value="ECO:0007669"/>
    <property type="project" value="UniProtKB-KW"/>
</dbReference>
<evidence type="ECO:0000256" key="2">
    <source>
        <dbReference type="ARBA" id="ARBA00010788"/>
    </source>
</evidence>
<feature type="region of interest" description="Disordered" evidence="8">
    <location>
        <begin position="32"/>
        <end position="73"/>
    </location>
</feature>
<dbReference type="GO" id="GO:0071013">
    <property type="term" value="C:catalytic step 2 spliceosome"/>
    <property type="evidence" value="ECO:0007669"/>
    <property type="project" value="TreeGrafter"/>
</dbReference>
<evidence type="ECO:0000256" key="1">
    <source>
        <dbReference type="ARBA" id="ARBA00004123"/>
    </source>
</evidence>
<comment type="subcellular location">
    <subcellularLocation>
        <location evidence="1">Nucleus</location>
    </subcellularLocation>
</comment>
<dbReference type="GO" id="GO:0006397">
    <property type="term" value="P:mRNA processing"/>
    <property type="evidence" value="ECO:0007669"/>
    <property type="project" value="UniProtKB-KW"/>
</dbReference>
<dbReference type="OrthoDB" id="205794at2759"/>
<dbReference type="GO" id="GO:0071011">
    <property type="term" value="C:precatalytic spliceosome"/>
    <property type="evidence" value="ECO:0007669"/>
    <property type="project" value="TreeGrafter"/>
</dbReference>
<dbReference type="EMBL" id="CP031035">
    <property type="protein sequence ID" value="QDZ19126.1"/>
    <property type="molecule type" value="Genomic_DNA"/>
</dbReference>
<evidence type="ECO:0000256" key="5">
    <source>
        <dbReference type="ARBA" id="ARBA00023187"/>
    </source>
</evidence>
<keyword evidence="10" id="KW-1185">Reference proteome</keyword>
<keyword evidence="7" id="KW-0175">Coiled coil</keyword>
<dbReference type="STRING" id="1764295.A0A5B8MF67"/>
<dbReference type="Proteomes" id="UP000316726">
    <property type="component" value="Chromosome 2"/>
</dbReference>
<evidence type="ECO:0000256" key="3">
    <source>
        <dbReference type="ARBA" id="ARBA00022664"/>
    </source>
</evidence>
<organism evidence="9 10">
    <name type="scientific">Chloropicon primus</name>
    <dbReference type="NCBI Taxonomy" id="1764295"/>
    <lineage>
        <taxon>Eukaryota</taxon>
        <taxon>Viridiplantae</taxon>
        <taxon>Chlorophyta</taxon>
        <taxon>Chloropicophyceae</taxon>
        <taxon>Chloropicales</taxon>
        <taxon>Chloropicaceae</taxon>
        <taxon>Chloropicon</taxon>
    </lineage>
</organism>
<dbReference type="GO" id="GO:0000974">
    <property type="term" value="C:Prp19 complex"/>
    <property type="evidence" value="ECO:0007669"/>
    <property type="project" value="TreeGrafter"/>
</dbReference>
<name>A0A5B8MF67_9CHLO</name>
<keyword evidence="6" id="KW-0539">Nucleus</keyword>
<keyword evidence="3" id="KW-0507">mRNA processing</keyword>
<dbReference type="PANTHER" id="PTHR13296:SF0">
    <property type="entry name" value="PRE-MRNA-SPLICING FACTOR SPF27"/>
    <property type="match status" value="1"/>
</dbReference>
<feature type="compositionally biased region" description="Basic and acidic residues" evidence="8">
    <location>
        <begin position="58"/>
        <end position="73"/>
    </location>
</feature>
<evidence type="ECO:0000313" key="10">
    <source>
        <dbReference type="Proteomes" id="UP000316726"/>
    </source>
</evidence>
<accession>A0A5B8MF67</accession>
<reference evidence="9 10" key="1">
    <citation type="submission" date="2018-07" db="EMBL/GenBank/DDBJ databases">
        <title>The complete nuclear genome of the prasinophyte Chloropicon primus (CCMP1205).</title>
        <authorList>
            <person name="Pombert J.-F."/>
            <person name="Otis C."/>
            <person name="Turmel M."/>
            <person name="Lemieux C."/>
        </authorList>
    </citation>
    <scope>NUCLEOTIDE SEQUENCE [LARGE SCALE GENOMIC DNA]</scope>
    <source>
        <strain evidence="9 10">CCMP1205</strain>
    </source>
</reference>
<evidence type="ECO:0000256" key="6">
    <source>
        <dbReference type="ARBA" id="ARBA00023242"/>
    </source>
</evidence>
<dbReference type="AlphaFoldDB" id="A0A5B8MF67"/>
<dbReference type="Pfam" id="PF05700">
    <property type="entry name" value="BCAS2"/>
    <property type="match status" value="2"/>
</dbReference>
<keyword evidence="5" id="KW-0508">mRNA splicing</keyword>
<proteinExistence type="inferred from homology"/>
<keyword evidence="4" id="KW-0747">Spliceosome</keyword>
<protein>
    <submittedName>
        <fullName evidence="9">Pre-mRNA-splicing factor SPF27</fullName>
    </submittedName>
</protein>